<keyword evidence="3" id="KW-1185">Reference proteome</keyword>
<accession>A0AAQ4EGW6</accession>
<dbReference type="Proteomes" id="UP001321473">
    <property type="component" value="Unassembled WGS sequence"/>
</dbReference>
<feature type="region of interest" description="Disordered" evidence="1">
    <location>
        <begin position="62"/>
        <end position="93"/>
    </location>
</feature>
<protein>
    <submittedName>
        <fullName evidence="2">Uncharacterized protein</fullName>
    </submittedName>
</protein>
<dbReference type="EMBL" id="JARKHS020015920">
    <property type="protein sequence ID" value="KAK8774025.1"/>
    <property type="molecule type" value="Genomic_DNA"/>
</dbReference>
<name>A0AAQ4EGW6_AMBAM</name>
<comment type="caution">
    <text evidence="2">The sequence shown here is derived from an EMBL/GenBank/DDBJ whole genome shotgun (WGS) entry which is preliminary data.</text>
</comment>
<gene>
    <name evidence="2" type="ORF">V5799_011443</name>
</gene>
<proteinExistence type="predicted"/>
<evidence type="ECO:0000313" key="3">
    <source>
        <dbReference type="Proteomes" id="UP001321473"/>
    </source>
</evidence>
<organism evidence="2 3">
    <name type="scientific">Amblyomma americanum</name>
    <name type="common">Lone star tick</name>
    <dbReference type="NCBI Taxonomy" id="6943"/>
    <lineage>
        <taxon>Eukaryota</taxon>
        <taxon>Metazoa</taxon>
        <taxon>Ecdysozoa</taxon>
        <taxon>Arthropoda</taxon>
        <taxon>Chelicerata</taxon>
        <taxon>Arachnida</taxon>
        <taxon>Acari</taxon>
        <taxon>Parasitiformes</taxon>
        <taxon>Ixodida</taxon>
        <taxon>Ixodoidea</taxon>
        <taxon>Ixodidae</taxon>
        <taxon>Amblyomminae</taxon>
        <taxon>Amblyomma</taxon>
    </lineage>
</organism>
<evidence type="ECO:0000313" key="2">
    <source>
        <dbReference type="EMBL" id="KAK8774025.1"/>
    </source>
</evidence>
<dbReference type="AlphaFoldDB" id="A0AAQ4EGW6"/>
<sequence>MKTKTQLKYCHKLKVDIARPRRCGCCPTCRKQRKYPGPGHKENGERDRDSCCFNEETHQYNERPLPIGETSSTAERNAVQLHSPGTCQRRRSP</sequence>
<reference evidence="2 3" key="1">
    <citation type="journal article" date="2023" name="Arcadia Sci">
        <title>De novo assembly of a long-read Amblyomma americanum tick genome.</title>
        <authorList>
            <person name="Chou S."/>
            <person name="Poskanzer K.E."/>
            <person name="Rollins M."/>
            <person name="Thuy-Boun P.S."/>
        </authorList>
    </citation>
    <scope>NUCLEOTIDE SEQUENCE [LARGE SCALE GENOMIC DNA]</scope>
    <source>
        <strain evidence="2">F_SG_1</strain>
        <tissue evidence="2">Salivary glands</tissue>
    </source>
</reference>
<evidence type="ECO:0000256" key="1">
    <source>
        <dbReference type="SAM" id="MobiDB-lite"/>
    </source>
</evidence>